<evidence type="ECO:0000313" key="2">
    <source>
        <dbReference type="EMBL" id="KAJ8501167.1"/>
    </source>
</evidence>
<name>A0AAV8RNW0_ENSVE</name>
<dbReference type="PANTHER" id="PTHR33384">
    <property type="entry name" value="EXPRESSED PROTEIN"/>
    <property type="match status" value="1"/>
</dbReference>
<protein>
    <submittedName>
        <fullName evidence="2">Uncharacterized protein</fullName>
    </submittedName>
</protein>
<dbReference type="AlphaFoldDB" id="A0AAV8RNW0"/>
<feature type="region of interest" description="Disordered" evidence="1">
    <location>
        <begin position="152"/>
        <end position="178"/>
    </location>
</feature>
<keyword evidence="3" id="KW-1185">Reference proteome</keyword>
<dbReference type="EMBL" id="JAQQAF010000003">
    <property type="protein sequence ID" value="KAJ8501167.1"/>
    <property type="molecule type" value="Genomic_DNA"/>
</dbReference>
<sequence length="204" mass="22566">MGPTFNRIVRQEGIGDLNTEIFKMDNCPVRCNTIGQLYPDCMSDRKSRFWQIDNQPNSRSEVICPQPRRATRLPCFINTLNIVSSKPKGILPTYKVDSASEILELILSQDDTDRDLDSSSQMSFFCGSPPVRTDNPVIHDVQFGKQAQFLASSRGNSPGMKPAGRVERGGSPTCRSSFEGNPKVRIEGFACGNSKQHRVAPALA</sequence>
<reference evidence="2 3" key="1">
    <citation type="submission" date="2022-12" db="EMBL/GenBank/DDBJ databases">
        <title>Chromosome-scale assembly of the Ensete ventricosum genome.</title>
        <authorList>
            <person name="Dussert Y."/>
            <person name="Stocks J."/>
            <person name="Wendawek A."/>
            <person name="Woldeyes F."/>
            <person name="Nichols R.A."/>
            <person name="Borrell J.S."/>
        </authorList>
    </citation>
    <scope>NUCLEOTIDE SEQUENCE [LARGE SCALE GENOMIC DNA]</scope>
    <source>
        <strain evidence="3">cv. Maze</strain>
        <tissue evidence="2">Seeds</tissue>
    </source>
</reference>
<organism evidence="2 3">
    <name type="scientific">Ensete ventricosum</name>
    <name type="common">Abyssinian banana</name>
    <name type="synonym">Musa ensete</name>
    <dbReference type="NCBI Taxonomy" id="4639"/>
    <lineage>
        <taxon>Eukaryota</taxon>
        <taxon>Viridiplantae</taxon>
        <taxon>Streptophyta</taxon>
        <taxon>Embryophyta</taxon>
        <taxon>Tracheophyta</taxon>
        <taxon>Spermatophyta</taxon>
        <taxon>Magnoliopsida</taxon>
        <taxon>Liliopsida</taxon>
        <taxon>Zingiberales</taxon>
        <taxon>Musaceae</taxon>
        <taxon>Ensete</taxon>
    </lineage>
</organism>
<accession>A0AAV8RNW0</accession>
<proteinExistence type="predicted"/>
<gene>
    <name evidence="2" type="ORF">OPV22_011719</name>
</gene>
<evidence type="ECO:0000256" key="1">
    <source>
        <dbReference type="SAM" id="MobiDB-lite"/>
    </source>
</evidence>
<dbReference type="Proteomes" id="UP001222027">
    <property type="component" value="Unassembled WGS sequence"/>
</dbReference>
<comment type="caution">
    <text evidence="2">The sequence shown here is derived from an EMBL/GenBank/DDBJ whole genome shotgun (WGS) entry which is preliminary data.</text>
</comment>
<evidence type="ECO:0000313" key="3">
    <source>
        <dbReference type="Proteomes" id="UP001222027"/>
    </source>
</evidence>
<dbReference type="PANTHER" id="PTHR33384:SF27">
    <property type="entry name" value="OS05G0102500 PROTEIN"/>
    <property type="match status" value="1"/>
</dbReference>